<organism evidence="1 2">
    <name type="scientific">Secundilactobacillus folii</name>
    <dbReference type="NCBI Taxonomy" id="2678357"/>
    <lineage>
        <taxon>Bacteria</taxon>
        <taxon>Bacillati</taxon>
        <taxon>Bacillota</taxon>
        <taxon>Bacilli</taxon>
        <taxon>Lactobacillales</taxon>
        <taxon>Lactobacillaceae</taxon>
        <taxon>Secundilactobacillus</taxon>
    </lineage>
</organism>
<dbReference type="Proteomes" id="UP000466388">
    <property type="component" value="Unassembled WGS sequence"/>
</dbReference>
<evidence type="ECO:0000313" key="1">
    <source>
        <dbReference type="EMBL" id="MTV83183.1"/>
    </source>
</evidence>
<protein>
    <submittedName>
        <fullName evidence="1">SAM-dependent methyltransferase</fullName>
    </submittedName>
</protein>
<keyword evidence="1" id="KW-0808">Transferase</keyword>
<keyword evidence="2" id="KW-1185">Reference proteome</keyword>
<reference evidence="1 2" key="1">
    <citation type="submission" date="2019-11" db="EMBL/GenBank/DDBJ databases">
        <title>Lactobacillus sp. nov. CRM56-3, isolated from fermented tea leaves.</title>
        <authorList>
            <person name="Phuengjayaem S."/>
            <person name="Tanasupawat S."/>
        </authorList>
    </citation>
    <scope>NUCLEOTIDE SEQUENCE [LARGE SCALE GENOMIC DNA]</scope>
    <source>
        <strain evidence="1 2">CRM56-3</strain>
    </source>
</reference>
<gene>
    <name evidence="1" type="ORF">GM612_11195</name>
</gene>
<sequence length="288" mass="33188">MIGGKNLNPKQKKRLLKIARSKKPTQANDYIATMTHYNDLFADFPTIRILINNVLQADRLLKRRLLPQTLPKLLLPDDTQDVIYQQLNAKFPAGDPEGDRRWNELSDALPDLDKKLRNFRDYLETTYGMWAYISAPVAKDVAEFIHGRPTLEVMAGNGYLSKGVRDNHQTVFTTDSKDWTKENETGKHPVTTVEKLTASEAFDKYRDQVNVIIMVWSPDGLDIDWQLLQQIRAADKNYDFIVIGEKDGATDSKTFWQHAKLLNTPDVKNLNQHFTQFDLIHDQVYLVK</sequence>
<keyword evidence="1" id="KW-0489">Methyltransferase</keyword>
<dbReference type="EMBL" id="WNJO01000019">
    <property type="protein sequence ID" value="MTV83183.1"/>
    <property type="molecule type" value="Genomic_DNA"/>
</dbReference>
<proteinExistence type="predicted"/>
<dbReference type="GO" id="GO:0008168">
    <property type="term" value="F:methyltransferase activity"/>
    <property type="evidence" value="ECO:0007669"/>
    <property type="project" value="UniProtKB-KW"/>
</dbReference>
<dbReference type="GO" id="GO:0032259">
    <property type="term" value="P:methylation"/>
    <property type="evidence" value="ECO:0007669"/>
    <property type="project" value="UniProtKB-KW"/>
</dbReference>
<accession>A0A7X2XWY7</accession>
<evidence type="ECO:0000313" key="2">
    <source>
        <dbReference type="Proteomes" id="UP000466388"/>
    </source>
</evidence>
<dbReference type="AlphaFoldDB" id="A0A7X2XWY7"/>
<name>A0A7X2XWY7_9LACO</name>
<comment type="caution">
    <text evidence="1">The sequence shown here is derived from an EMBL/GenBank/DDBJ whole genome shotgun (WGS) entry which is preliminary data.</text>
</comment>